<comment type="caution">
    <text evidence="1">The sequence shown here is derived from an EMBL/GenBank/DDBJ whole genome shotgun (WGS) entry which is preliminary data.</text>
</comment>
<dbReference type="Proteomes" id="UP001145114">
    <property type="component" value="Unassembled WGS sequence"/>
</dbReference>
<gene>
    <name evidence="1" type="primary">PRI1_2</name>
    <name evidence="1" type="ORF">EV182_006008</name>
</gene>
<keyword evidence="2" id="KW-1185">Reference proteome</keyword>
<proteinExistence type="predicted"/>
<name>A0ACC1HQ58_9FUNG</name>
<organism evidence="1 2">
    <name type="scientific">Spiromyces aspiralis</name>
    <dbReference type="NCBI Taxonomy" id="68401"/>
    <lineage>
        <taxon>Eukaryota</taxon>
        <taxon>Fungi</taxon>
        <taxon>Fungi incertae sedis</taxon>
        <taxon>Zoopagomycota</taxon>
        <taxon>Kickxellomycotina</taxon>
        <taxon>Kickxellomycetes</taxon>
        <taxon>Kickxellales</taxon>
        <taxon>Kickxellaceae</taxon>
        <taxon>Spiromyces</taxon>
    </lineage>
</organism>
<sequence>MSVPGGHIDDAKDTPVGRGAGAVTAEIGGQQLSPMEMNQFYQRLFPYKTYYQWLNYKAAEPTMTFTNREFSFTINNDIYLRYQSFKDCEEMRQEIIRLRPNKIDIGAVFTAKPKFAKSVQPGAFKPLEKELVFDIDMTDYDEIRTCCS</sequence>
<accession>A0ACC1HQ58</accession>
<evidence type="ECO:0000313" key="2">
    <source>
        <dbReference type="Proteomes" id="UP001145114"/>
    </source>
</evidence>
<protein>
    <submittedName>
        <fullName evidence="1">P48 polypeptide of DNA primase</fullName>
    </submittedName>
</protein>
<evidence type="ECO:0000313" key="1">
    <source>
        <dbReference type="EMBL" id="KAJ1677515.1"/>
    </source>
</evidence>
<dbReference type="EMBL" id="JAMZIH010002335">
    <property type="protein sequence ID" value="KAJ1677515.1"/>
    <property type="molecule type" value="Genomic_DNA"/>
</dbReference>
<reference evidence="1" key="1">
    <citation type="submission" date="2022-06" db="EMBL/GenBank/DDBJ databases">
        <title>Phylogenomic reconstructions and comparative analyses of Kickxellomycotina fungi.</title>
        <authorList>
            <person name="Reynolds N.K."/>
            <person name="Stajich J.E."/>
            <person name="Barry K."/>
            <person name="Grigoriev I.V."/>
            <person name="Crous P."/>
            <person name="Smith M.E."/>
        </authorList>
    </citation>
    <scope>NUCLEOTIDE SEQUENCE</scope>
    <source>
        <strain evidence="1">RSA 2271</strain>
    </source>
</reference>